<reference evidence="1 2" key="1">
    <citation type="submission" date="2021-04" db="EMBL/GenBank/DDBJ databases">
        <authorList>
            <person name="Rodrigo-Torres L."/>
            <person name="Arahal R. D."/>
            <person name="Lucena T."/>
        </authorList>
    </citation>
    <scope>NUCLEOTIDE SEQUENCE [LARGE SCALE GENOMIC DNA]</scope>
    <source>
        <strain evidence="1 2">CECT 9623</strain>
    </source>
</reference>
<gene>
    <name evidence="1" type="ORF">DYBT9623_03745</name>
</gene>
<accession>A0ABM8UTU6</accession>
<protein>
    <submittedName>
        <fullName evidence="1">Uncharacterized protein</fullName>
    </submittedName>
</protein>
<sequence length="63" mass="7184">MTGIRYITNEKGQKTDLIINLKEHGEIVEDLLDALTAEERRGEDTIPFEELIAQLKSEGRIND</sequence>
<comment type="caution">
    <text evidence="1">The sequence shown here is derived from an EMBL/GenBank/DDBJ whole genome shotgun (WGS) entry which is preliminary data.</text>
</comment>
<proteinExistence type="predicted"/>
<keyword evidence="2" id="KW-1185">Reference proteome</keyword>
<dbReference type="EMBL" id="CAJRAU010000005">
    <property type="protein sequence ID" value="CAG5071754.1"/>
    <property type="molecule type" value="Genomic_DNA"/>
</dbReference>
<evidence type="ECO:0000313" key="1">
    <source>
        <dbReference type="EMBL" id="CAG5071754.1"/>
    </source>
</evidence>
<dbReference type="RefSeq" id="WP_215235042.1">
    <property type="nucleotide sequence ID" value="NZ_CAJRAU010000005.1"/>
</dbReference>
<dbReference type="Proteomes" id="UP000679725">
    <property type="component" value="Unassembled WGS sequence"/>
</dbReference>
<evidence type="ECO:0000313" key="2">
    <source>
        <dbReference type="Proteomes" id="UP000679725"/>
    </source>
</evidence>
<name>A0ABM8UTU6_9BACT</name>
<organism evidence="1 2">
    <name type="scientific">Dyadobacter linearis</name>
    <dbReference type="NCBI Taxonomy" id="2823330"/>
    <lineage>
        <taxon>Bacteria</taxon>
        <taxon>Pseudomonadati</taxon>
        <taxon>Bacteroidota</taxon>
        <taxon>Cytophagia</taxon>
        <taxon>Cytophagales</taxon>
        <taxon>Spirosomataceae</taxon>
        <taxon>Dyadobacter</taxon>
    </lineage>
</organism>